<keyword evidence="3" id="KW-0519">Myristate</keyword>
<keyword evidence="6" id="KW-1185">Reference proteome</keyword>
<evidence type="ECO:0000256" key="4">
    <source>
        <dbReference type="ARBA" id="ARBA00023288"/>
    </source>
</evidence>
<dbReference type="InterPro" id="IPR019142">
    <property type="entry name" value="Dymeclin"/>
</dbReference>
<organism evidence="5 6">
    <name type="scientific">Grus japonensis</name>
    <name type="common">Japanese crane</name>
    <name type="synonym">Red-crowned crane</name>
    <dbReference type="NCBI Taxonomy" id="30415"/>
    <lineage>
        <taxon>Eukaryota</taxon>
        <taxon>Metazoa</taxon>
        <taxon>Chordata</taxon>
        <taxon>Craniata</taxon>
        <taxon>Vertebrata</taxon>
        <taxon>Euteleostomi</taxon>
        <taxon>Archelosauria</taxon>
        <taxon>Archosauria</taxon>
        <taxon>Dinosauria</taxon>
        <taxon>Saurischia</taxon>
        <taxon>Theropoda</taxon>
        <taxon>Coelurosauria</taxon>
        <taxon>Aves</taxon>
        <taxon>Neognathae</taxon>
        <taxon>Neoaves</taxon>
        <taxon>Gruiformes</taxon>
        <taxon>Gruidae</taxon>
        <taxon>Grus</taxon>
    </lineage>
</organism>
<comment type="similarity">
    <text evidence="1">Belongs to the dymeclin family.</text>
</comment>
<evidence type="ECO:0000256" key="1">
    <source>
        <dbReference type="ARBA" id="ARBA00010603"/>
    </source>
</evidence>
<dbReference type="Proteomes" id="UP001623348">
    <property type="component" value="Unassembled WGS sequence"/>
</dbReference>
<evidence type="ECO:0000313" key="5">
    <source>
        <dbReference type="EMBL" id="GAB0206585.1"/>
    </source>
</evidence>
<name>A0ABC9Y959_GRUJA</name>
<keyword evidence="4" id="KW-0449">Lipoprotein</keyword>
<sequence>MLLLGRSPSSLKGHGEQERCLKDWRKANVTPVFKKGKKEDPGNYRPVSLTSIPGKVMEQLILGVTNKHVEEKKVLPILEILYHVEERNSYHVYMALIILLILTEDDGFNRSIHEVILKNITWYAERVLTEISLGSLLILVVIRTIQYNMTRTRDKYLHMNCLAALANMSAQFRSLHQYAAQRIIR</sequence>
<dbReference type="AlphaFoldDB" id="A0ABC9Y959"/>
<proteinExistence type="inferred from homology"/>
<evidence type="ECO:0000256" key="3">
    <source>
        <dbReference type="ARBA" id="ARBA00022707"/>
    </source>
</evidence>
<dbReference type="EMBL" id="BAAFJT010000098">
    <property type="protein sequence ID" value="GAB0206585.1"/>
    <property type="molecule type" value="Genomic_DNA"/>
</dbReference>
<dbReference type="Pfam" id="PF09742">
    <property type="entry name" value="Dymeclin"/>
    <property type="match status" value="1"/>
</dbReference>
<dbReference type="PANTHER" id="PTHR12895">
    <property type="entry name" value="DYMECLIN"/>
    <property type="match status" value="1"/>
</dbReference>
<gene>
    <name evidence="5" type="ORF">GRJ2_003124100</name>
</gene>
<dbReference type="PANTHER" id="PTHR12895:SF9">
    <property type="entry name" value="DYMECLIN"/>
    <property type="match status" value="1"/>
</dbReference>
<protein>
    <recommendedName>
        <fullName evidence="2">Dymeclin</fullName>
    </recommendedName>
</protein>
<evidence type="ECO:0000256" key="2">
    <source>
        <dbReference type="ARBA" id="ARBA00015736"/>
    </source>
</evidence>
<comment type="caution">
    <text evidence="5">The sequence shown here is derived from an EMBL/GenBank/DDBJ whole genome shotgun (WGS) entry which is preliminary data.</text>
</comment>
<accession>A0ABC9Y959</accession>
<evidence type="ECO:0000313" key="6">
    <source>
        <dbReference type="Proteomes" id="UP001623348"/>
    </source>
</evidence>
<reference evidence="5 6" key="1">
    <citation type="submission" date="2024-06" db="EMBL/GenBank/DDBJ databases">
        <title>The draft genome of Grus japonensis, version 3.</title>
        <authorList>
            <person name="Nabeshima K."/>
            <person name="Suzuki S."/>
            <person name="Onuma M."/>
        </authorList>
    </citation>
    <scope>NUCLEOTIDE SEQUENCE [LARGE SCALE GENOMIC DNA]</scope>
    <source>
        <strain evidence="5 6">451A</strain>
    </source>
</reference>